<evidence type="ECO:0008006" key="7">
    <source>
        <dbReference type="Google" id="ProtNLM"/>
    </source>
</evidence>
<protein>
    <recommendedName>
        <fullName evidence="7">Golgi phosphoprotein 3</fullName>
    </recommendedName>
</protein>
<comment type="caution">
    <text evidence="5">The sequence shown here is derived from an EMBL/GenBank/DDBJ whole genome shotgun (WGS) entry which is preliminary data.</text>
</comment>
<dbReference type="EMBL" id="BAUU01000023">
    <property type="protein sequence ID" value="GAE31717.1"/>
    <property type="molecule type" value="Genomic_DNA"/>
</dbReference>
<accession>W4QIH4</accession>
<dbReference type="GO" id="GO:0012505">
    <property type="term" value="C:endomembrane system"/>
    <property type="evidence" value="ECO:0007669"/>
    <property type="project" value="UniProtKB-ARBA"/>
</dbReference>
<sequence>MLTLAEKLLLIALDDQTGKINMNASQSIHYGLAGAILMELTMQRCLDYNEKDKTIHIPQNANCKDELLNDSLLYLKDKYHGKTPKLQRVVQTLGFHINWHKKHIPFIERLIEKGILTKDEQKVLFLFTRNVYPSTQSGREDSIREKLRKAVLSNEDQEMEEQIFSLIGLLKACQIDKQLFSKDEYKLAKEKINRLMKKSPHGKAVSDTMQAMQAAVITSVTTTAVVAASSSASS</sequence>
<keyword evidence="6" id="KW-1185">Reference proteome</keyword>
<evidence type="ECO:0000256" key="3">
    <source>
        <dbReference type="ARBA" id="ARBA00023121"/>
    </source>
</evidence>
<dbReference type="PANTHER" id="PTHR12704">
    <property type="entry name" value="TRANS-GOLGI PROTEIN GMX33"/>
    <property type="match status" value="1"/>
</dbReference>
<dbReference type="PANTHER" id="PTHR12704:SF2">
    <property type="entry name" value="GOLGI PHOSPHOPROTEIN 3 HOMOLOG SAURON"/>
    <property type="match status" value="1"/>
</dbReference>
<dbReference type="AlphaFoldDB" id="W4QIH4"/>
<dbReference type="OrthoDB" id="2418046at2"/>
<dbReference type="Pfam" id="PF05719">
    <property type="entry name" value="GPP34"/>
    <property type="match status" value="1"/>
</dbReference>
<dbReference type="GO" id="GO:0006890">
    <property type="term" value="P:retrograde vesicle-mediated transport, Golgi to endoplasmic reticulum"/>
    <property type="evidence" value="ECO:0007669"/>
    <property type="project" value="TreeGrafter"/>
</dbReference>
<dbReference type="InterPro" id="IPR008628">
    <property type="entry name" value="GPP34-like"/>
</dbReference>
<keyword evidence="4" id="KW-0472">Membrane</keyword>
<evidence type="ECO:0000256" key="4">
    <source>
        <dbReference type="ARBA" id="ARBA00023136"/>
    </source>
</evidence>
<dbReference type="GO" id="GO:0070273">
    <property type="term" value="F:phosphatidylinositol-4-phosphate binding"/>
    <property type="evidence" value="ECO:0007669"/>
    <property type="project" value="InterPro"/>
</dbReference>
<dbReference type="RefSeq" id="WP_035345741.1">
    <property type="nucleotide sequence ID" value="NZ_BAUU01000023.1"/>
</dbReference>
<dbReference type="Proteomes" id="UP000018895">
    <property type="component" value="Unassembled WGS sequence"/>
</dbReference>
<dbReference type="GO" id="GO:0005829">
    <property type="term" value="C:cytosol"/>
    <property type="evidence" value="ECO:0007669"/>
    <property type="project" value="TreeGrafter"/>
</dbReference>
<keyword evidence="3" id="KW-0446">Lipid-binding</keyword>
<dbReference type="InterPro" id="IPR038261">
    <property type="entry name" value="GPP34-like_sf"/>
</dbReference>
<organism evidence="5 6">
    <name type="scientific">Halalkalibacter hemicellulosilyticusJCM 9152</name>
    <dbReference type="NCBI Taxonomy" id="1236971"/>
    <lineage>
        <taxon>Bacteria</taxon>
        <taxon>Bacillati</taxon>
        <taxon>Bacillota</taxon>
        <taxon>Bacilli</taxon>
        <taxon>Bacillales</taxon>
        <taxon>Bacillaceae</taxon>
        <taxon>Halalkalibacter</taxon>
    </lineage>
</organism>
<proteinExistence type="predicted"/>
<dbReference type="GO" id="GO:0043001">
    <property type="term" value="P:Golgi to plasma membrane protein transport"/>
    <property type="evidence" value="ECO:0007669"/>
    <property type="project" value="TreeGrafter"/>
</dbReference>
<dbReference type="GO" id="GO:0007030">
    <property type="term" value="P:Golgi organization"/>
    <property type="evidence" value="ECO:0007669"/>
    <property type="project" value="TreeGrafter"/>
</dbReference>
<dbReference type="Gene3D" id="1.10.3630.10">
    <property type="entry name" value="yeast vps74-n-term truncation variant domain like"/>
    <property type="match status" value="1"/>
</dbReference>
<comment type="subcellular location">
    <subcellularLocation>
        <location evidence="1">Golgi apparatus membrane</location>
        <topology evidence="1">Peripheral membrane protein</topology>
        <orientation evidence="1">Cytoplasmic side</orientation>
    </subcellularLocation>
</comment>
<dbReference type="GO" id="GO:0048194">
    <property type="term" value="P:Golgi vesicle budding"/>
    <property type="evidence" value="ECO:0007669"/>
    <property type="project" value="TreeGrafter"/>
</dbReference>
<dbReference type="STRING" id="1236971.JCM9152_3202"/>
<name>W4QIH4_9BACI</name>
<gene>
    <name evidence="5" type="ORF">JCM9152_3202</name>
</gene>
<reference evidence="5" key="1">
    <citation type="journal article" date="2014" name="Genome Announc.">
        <title>Draft Genome Sequences of Three Alkaliphilic Bacillus Strains, Bacillus wakoensis JCM 9140T, Bacillus akibai JCM 9157T, and Bacillus hemicellulosilyticus JCM 9152T.</title>
        <authorList>
            <person name="Yuki M."/>
            <person name="Oshima K."/>
            <person name="Suda W."/>
            <person name="Oshida Y."/>
            <person name="Kitamura K."/>
            <person name="Iida T."/>
            <person name="Hattori M."/>
            <person name="Ohkuma M."/>
        </authorList>
    </citation>
    <scope>NUCLEOTIDE SEQUENCE [LARGE SCALE GENOMIC DNA]</scope>
    <source>
        <strain evidence="5">JCM 9152</strain>
    </source>
</reference>
<evidence type="ECO:0000256" key="1">
    <source>
        <dbReference type="ARBA" id="ARBA00004255"/>
    </source>
</evidence>
<keyword evidence="2" id="KW-0333">Golgi apparatus</keyword>
<evidence type="ECO:0000256" key="2">
    <source>
        <dbReference type="ARBA" id="ARBA00023034"/>
    </source>
</evidence>
<evidence type="ECO:0000313" key="5">
    <source>
        <dbReference type="EMBL" id="GAE31717.1"/>
    </source>
</evidence>
<evidence type="ECO:0000313" key="6">
    <source>
        <dbReference type="Proteomes" id="UP000018895"/>
    </source>
</evidence>